<feature type="region of interest" description="Disordered" evidence="6">
    <location>
        <begin position="404"/>
        <end position="435"/>
    </location>
</feature>
<dbReference type="EMBL" id="KE720914">
    <property type="protein sequence ID" value="ERF73882.1"/>
    <property type="molecule type" value="Genomic_DNA"/>
</dbReference>
<dbReference type="AlphaFoldDB" id="U1G8U5"/>
<dbReference type="PANTHER" id="PTHR32035:SF3">
    <property type="entry name" value="SMALL RIBOSOMAL SUBUNIT PROTEIN MS38"/>
    <property type="match status" value="1"/>
</dbReference>
<evidence type="ECO:0000313" key="9">
    <source>
        <dbReference type="Proteomes" id="UP000019373"/>
    </source>
</evidence>
<feature type="coiled-coil region" evidence="5">
    <location>
        <begin position="312"/>
        <end position="349"/>
    </location>
</feature>
<dbReference type="OrthoDB" id="5364404at2759"/>
<feature type="compositionally biased region" description="Polar residues" evidence="6">
    <location>
        <begin position="257"/>
        <end position="269"/>
    </location>
</feature>
<evidence type="ECO:0000256" key="3">
    <source>
        <dbReference type="ARBA" id="ARBA00035647"/>
    </source>
</evidence>
<dbReference type="eggNOG" id="ENOG502S2R6">
    <property type="taxonomic scope" value="Eukaryota"/>
</dbReference>
<dbReference type="GO" id="GO:0005739">
    <property type="term" value="C:mitochondrion"/>
    <property type="evidence" value="ECO:0007669"/>
    <property type="project" value="UniProtKB-SubCell"/>
</dbReference>
<comment type="similarity">
    <text evidence="3">Belongs to the mitochondrion-specific ribosomal protein mS38 family.</text>
</comment>
<feature type="region of interest" description="Disordered" evidence="6">
    <location>
        <begin position="53"/>
        <end position="147"/>
    </location>
</feature>
<dbReference type="GeneID" id="19240841"/>
<dbReference type="SMART" id="SM01155">
    <property type="entry name" value="DUF1713"/>
    <property type="match status" value="1"/>
</dbReference>
<dbReference type="PANTHER" id="PTHR32035">
    <property type="entry name" value="AURORA KINASE A-INTERACTING PROTEIN"/>
    <property type="match status" value="1"/>
</dbReference>
<evidence type="ECO:0000259" key="7">
    <source>
        <dbReference type="SMART" id="SM01155"/>
    </source>
</evidence>
<feature type="domain" description="Ribosomal protein mS38 C-terminal" evidence="7">
    <location>
        <begin position="441"/>
        <end position="474"/>
    </location>
</feature>
<name>U1G8U5_ENDPU</name>
<reference evidence="9" key="1">
    <citation type="journal article" date="2014" name="BMC Genomics">
        <title>Genome characteristics reveal the impact of lichenization on lichen-forming fungus Endocarpon pusillum Hedwig (Verrucariales, Ascomycota).</title>
        <authorList>
            <person name="Wang Y.-Y."/>
            <person name="Liu B."/>
            <person name="Zhang X.-Y."/>
            <person name="Zhou Q.-M."/>
            <person name="Zhang T."/>
            <person name="Li H."/>
            <person name="Yu Y.-F."/>
            <person name="Zhang X.-L."/>
            <person name="Hao X.-Y."/>
            <person name="Wang M."/>
            <person name="Wang L."/>
            <person name="Wei J.-C."/>
        </authorList>
    </citation>
    <scope>NUCLEOTIDE SEQUENCE [LARGE SCALE GENOMIC DNA]</scope>
    <source>
        <strain evidence="9">Z07020 / HMAS-L-300199</strain>
    </source>
</reference>
<dbReference type="InterPro" id="IPR013177">
    <property type="entry name" value="Ribosomal_mS38_C"/>
</dbReference>
<gene>
    <name evidence="8" type="ORF">EPUS_05894</name>
</gene>
<evidence type="ECO:0000313" key="8">
    <source>
        <dbReference type="EMBL" id="ERF73882.1"/>
    </source>
</evidence>
<dbReference type="OMA" id="PSTHHMS"/>
<accession>U1G8U5</accession>
<evidence type="ECO:0000256" key="2">
    <source>
        <dbReference type="ARBA" id="ARBA00023128"/>
    </source>
</evidence>
<feature type="compositionally biased region" description="Basic and acidic residues" evidence="6">
    <location>
        <begin position="416"/>
        <end position="428"/>
    </location>
</feature>
<dbReference type="RefSeq" id="XP_007800463.1">
    <property type="nucleotide sequence ID" value="XM_007802272.1"/>
</dbReference>
<evidence type="ECO:0000256" key="1">
    <source>
        <dbReference type="ARBA" id="ARBA00004173"/>
    </source>
</evidence>
<feature type="region of interest" description="Disordered" evidence="6">
    <location>
        <begin position="257"/>
        <end position="281"/>
    </location>
</feature>
<keyword evidence="9" id="KW-1185">Reference proteome</keyword>
<feature type="compositionally biased region" description="Polar residues" evidence="6">
    <location>
        <begin position="53"/>
        <end position="75"/>
    </location>
</feature>
<evidence type="ECO:0000256" key="4">
    <source>
        <dbReference type="ARBA" id="ARBA00035682"/>
    </source>
</evidence>
<protein>
    <recommendedName>
        <fullName evidence="4">Small ribosomal subunit protein mS38</fullName>
    </recommendedName>
</protein>
<sequence>MARPDSRPSVTASPQLHFITLEPGSSHNLRSREVERVLLGILSTKSGMITSSLRRAVRSSNSPQSISRPTPSIAASFSSRSHQRRQSSSKPPIPPNDGPANVANPSVKTVGTPRAKDASGHKRSGAESRLSRRKVPRARSEHPVDSKDEWAINLPSVPSTQHLDPKDVFVASFFSNHRPISVTSSVPLSAPEEVFQSIFTSRKSSSKSKPGTAEVIYTLASVVQNLDSTIAQSQSQPTTQNQQQGQQDRSDLISAITQHNNPNSSNASEPQHLDGASQQNLPLRVPNGVKLAIQQIARQFRPFNPPPPPQPISDAQIEAKEAENAAAAAAAAEAEEQQAQQLEEQIARQDAPQRLRHSIINVHERARQRQANRFFTPHTTEIENPAYPSLLHRIEERGEGDGIHYDPNASIMNQEEPQRRPGRIREGPQAKSAGLRRRKLYAISVKRQRRLKMKKHKYKKLMRRTRTLRRKLDK</sequence>
<keyword evidence="2" id="KW-0496">Mitochondrion</keyword>
<keyword evidence="5" id="KW-0175">Coiled coil</keyword>
<evidence type="ECO:0000256" key="6">
    <source>
        <dbReference type="SAM" id="MobiDB-lite"/>
    </source>
</evidence>
<feature type="compositionally biased region" description="Basic and acidic residues" evidence="6">
    <location>
        <begin position="138"/>
        <end position="147"/>
    </location>
</feature>
<evidence type="ECO:0000256" key="5">
    <source>
        <dbReference type="SAM" id="Coils"/>
    </source>
</evidence>
<organism evidence="8 9">
    <name type="scientific">Endocarpon pusillum (strain Z07020 / HMAS-L-300199)</name>
    <name type="common">Lichen-forming fungus</name>
    <dbReference type="NCBI Taxonomy" id="1263415"/>
    <lineage>
        <taxon>Eukaryota</taxon>
        <taxon>Fungi</taxon>
        <taxon>Dikarya</taxon>
        <taxon>Ascomycota</taxon>
        <taxon>Pezizomycotina</taxon>
        <taxon>Eurotiomycetes</taxon>
        <taxon>Chaetothyriomycetidae</taxon>
        <taxon>Verrucariales</taxon>
        <taxon>Verrucariaceae</taxon>
        <taxon>Endocarpon</taxon>
    </lineage>
</organism>
<proteinExistence type="inferred from homology"/>
<dbReference type="HOGENOM" id="CLU_035429_0_1_1"/>
<dbReference type="Pfam" id="PF08213">
    <property type="entry name" value="COX24_C"/>
    <property type="match status" value="1"/>
</dbReference>
<dbReference type="Proteomes" id="UP000019373">
    <property type="component" value="Unassembled WGS sequence"/>
</dbReference>
<comment type="subcellular location">
    <subcellularLocation>
        <location evidence="1">Mitochondrion</location>
    </subcellularLocation>
</comment>
<feature type="compositionally biased region" description="Basic and acidic residues" evidence="6">
    <location>
        <begin position="114"/>
        <end position="130"/>
    </location>
</feature>